<evidence type="ECO:0000256" key="2">
    <source>
        <dbReference type="ARBA" id="ARBA00047806"/>
    </source>
</evidence>
<evidence type="ECO:0000256" key="3">
    <source>
        <dbReference type="ARBA" id="ARBA00048782"/>
    </source>
</evidence>
<name>A0ABY4DYQ0_9NEIS</name>
<accession>A0ABY4DYQ0</accession>
<dbReference type="PANTHER" id="PTHR43774:SF1">
    <property type="entry name" value="PEPTIDE METHIONINE SULFOXIDE REDUCTASE MSRA 2"/>
    <property type="match status" value="1"/>
</dbReference>
<keyword evidence="7" id="KW-1185">Reference proteome</keyword>
<evidence type="ECO:0000256" key="1">
    <source>
        <dbReference type="ARBA" id="ARBA00023002"/>
    </source>
</evidence>
<dbReference type="Pfam" id="PF01625">
    <property type="entry name" value="PMSR"/>
    <property type="match status" value="1"/>
</dbReference>
<evidence type="ECO:0000313" key="6">
    <source>
        <dbReference type="EMBL" id="UOO88658.1"/>
    </source>
</evidence>
<dbReference type="PANTHER" id="PTHR43774">
    <property type="entry name" value="PEPTIDE METHIONINE SULFOXIDE REDUCTASE"/>
    <property type="match status" value="1"/>
</dbReference>
<dbReference type="EMBL" id="CP091511">
    <property type="protein sequence ID" value="UOO88658.1"/>
    <property type="molecule type" value="Genomic_DNA"/>
</dbReference>
<feature type="active site" evidence="4">
    <location>
        <position position="10"/>
    </location>
</feature>
<dbReference type="InterPro" id="IPR036509">
    <property type="entry name" value="Met_Sox_Rdtase_MsrA_sf"/>
</dbReference>
<dbReference type="GO" id="GO:0008113">
    <property type="term" value="F:peptide-methionine (S)-S-oxide reductase activity"/>
    <property type="evidence" value="ECO:0007669"/>
    <property type="project" value="UniProtKB-EC"/>
</dbReference>
<organism evidence="6 7">
    <name type="scientific">Vitreoscilla massiliensis</name>
    <dbReference type="NCBI Taxonomy" id="1689272"/>
    <lineage>
        <taxon>Bacteria</taxon>
        <taxon>Pseudomonadati</taxon>
        <taxon>Pseudomonadota</taxon>
        <taxon>Betaproteobacteria</taxon>
        <taxon>Neisseriales</taxon>
        <taxon>Neisseriaceae</taxon>
        <taxon>Vitreoscilla</taxon>
    </lineage>
</organism>
<feature type="domain" description="Peptide methionine sulphoxide reductase MsrA" evidence="5">
    <location>
        <begin position="3"/>
        <end position="154"/>
    </location>
</feature>
<comment type="similarity">
    <text evidence="4">Belongs to the MsrA Met sulfoxide reductase family.</text>
</comment>
<proteinExistence type="inferred from homology"/>
<evidence type="ECO:0000256" key="4">
    <source>
        <dbReference type="HAMAP-Rule" id="MF_01401"/>
    </source>
</evidence>
<reference evidence="6 7" key="1">
    <citation type="journal article" date="2022" name="Res Sq">
        <title>Evolution of multicellular longitudinally dividing oral cavity symbionts (Neisseriaceae).</title>
        <authorList>
            <person name="Nyongesa S."/>
            <person name="Weber P."/>
            <person name="Bernet E."/>
            <person name="Pullido F."/>
            <person name="Nieckarz M."/>
            <person name="Delaby M."/>
            <person name="Nieves C."/>
            <person name="Viehboeck T."/>
            <person name="Krause N."/>
            <person name="Rivera-Millot A."/>
            <person name="Nakamura A."/>
            <person name="Vischer N."/>
            <person name="VanNieuwenhze M."/>
            <person name="Brun Y."/>
            <person name="Cava F."/>
            <person name="Bulgheresi S."/>
            <person name="Veyrier F."/>
        </authorList>
    </citation>
    <scope>NUCLEOTIDE SEQUENCE [LARGE SCALE GENOMIC DNA]</scope>
    <source>
        <strain evidence="6 7">SN4</strain>
    </source>
</reference>
<dbReference type="EC" id="1.8.4.11" evidence="4"/>
<dbReference type="InterPro" id="IPR002569">
    <property type="entry name" value="Met_Sox_Rdtase_MsrA_dom"/>
</dbReference>
<comment type="function">
    <text evidence="4">Has an important function as a repair enzyme for proteins that have been inactivated by oxidation. Catalyzes the reversible oxidation-reduction of methionine sulfoxide in proteins to methionine.</text>
</comment>
<dbReference type="Gene3D" id="3.30.1060.10">
    <property type="entry name" value="Peptide methionine sulphoxide reductase MsrA"/>
    <property type="match status" value="1"/>
</dbReference>
<dbReference type="HAMAP" id="MF_01401">
    <property type="entry name" value="MsrA"/>
    <property type="match status" value="1"/>
</dbReference>
<comment type="catalytic activity">
    <reaction evidence="2 4">
        <text>L-methionyl-[protein] + [thioredoxin]-disulfide + H2O = L-methionyl-(S)-S-oxide-[protein] + [thioredoxin]-dithiol</text>
        <dbReference type="Rhea" id="RHEA:14217"/>
        <dbReference type="Rhea" id="RHEA-COMP:10698"/>
        <dbReference type="Rhea" id="RHEA-COMP:10700"/>
        <dbReference type="Rhea" id="RHEA-COMP:12313"/>
        <dbReference type="Rhea" id="RHEA-COMP:12315"/>
        <dbReference type="ChEBI" id="CHEBI:15377"/>
        <dbReference type="ChEBI" id="CHEBI:16044"/>
        <dbReference type="ChEBI" id="CHEBI:29950"/>
        <dbReference type="ChEBI" id="CHEBI:44120"/>
        <dbReference type="ChEBI" id="CHEBI:50058"/>
        <dbReference type="EC" id="1.8.4.11"/>
    </reaction>
</comment>
<protein>
    <recommendedName>
        <fullName evidence="4">Peptide methionine sulfoxide reductase MsrA</fullName>
        <shortName evidence="4">Protein-methionine-S-oxide reductase</shortName>
        <ecNumber evidence="4">1.8.4.11</ecNumber>
    </recommendedName>
    <alternativeName>
        <fullName evidence="4">Peptide-methionine (S)-S-oxide reductase</fullName>
        <shortName evidence="4">Peptide Met(O) reductase</shortName>
    </alternativeName>
</protein>
<keyword evidence="1 4" id="KW-0560">Oxidoreductase</keyword>
<dbReference type="Proteomes" id="UP000832011">
    <property type="component" value="Chromosome"/>
</dbReference>
<gene>
    <name evidence="4 6" type="primary">msrA</name>
    <name evidence="6" type="ORF">LVJ82_14490</name>
</gene>
<evidence type="ECO:0000259" key="5">
    <source>
        <dbReference type="Pfam" id="PF01625"/>
    </source>
</evidence>
<evidence type="ECO:0000313" key="7">
    <source>
        <dbReference type="Proteomes" id="UP000832011"/>
    </source>
</evidence>
<comment type="catalytic activity">
    <reaction evidence="3 4">
        <text>[thioredoxin]-disulfide + L-methionine + H2O = L-methionine (S)-S-oxide + [thioredoxin]-dithiol</text>
        <dbReference type="Rhea" id="RHEA:19993"/>
        <dbReference type="Rhea" id="RHEA-COMP:10698"/>
        <dbReference type="Rhea" id="RHEA-COMP:10700"/>
        <dbReference type="ChEBI" id="CHEBI:15377"/>
        <dbReference type="ChEBI" id="CHEBI:29950"/>
        <dbReference type="ChEBI" id="CHEBI:50058"/>
        <dbReference type="ChEBI" id="CHEBI:57844"/>
        <dbReference type="ChEBI" id="CHEBI:58772"/>
        <dbReference type="EC" id="1.8.4.11"/>
    </reaction>
</comment>
<sequence length="175" mass="19245">MQTAIVAGGCFWCLEAVFTSLQGVHAVKSGYTAGHTENPTYAQVCTGNTGHTEAVKIDFDENTISYAQLLDIFFATHNPTTLNRQGNDVGTQYRSGIYYLNAAQHAEAEAAIAATQAEHAAPIVTELQAASTFYPAESEHDDYFRLHPYQGYCQLVIAPKVLHAREEFAALWRQD</sequence>
<dbReference type="RefSeq" id="WP_058357652.1">
    <property type="nucleotide sequence ID" value="NZ_CABKVG010000010.1"/>
</dbReference>
<dbReference type="NCBIfam" id="TIGR00401">
    <property type="entry name" value="msrA"/>
    <property type="match status" value="1"/>
</dbReference>
<dbReference type="SUPFAM" id="SSF55068">
    <property type="entry name" value="Peptide methionine sulfoxide reductase"/>
    <property type="match status" value="1"/>
</dbReference>